<evidence type="ECO:0000313" key="3">
    <source>
        <dbReference type="Proteomes" id="UP001519287"/>
    </source>
</evidence>
<feature type="region of interest" description="Disordered" evidence="1">
    <location>
        <begin position="26"/>
        <end position="64"/>
    </location>
</feature>
<dbReference type="Proteomes" id="UP001519287">
    <property type="component" value="Unassembled WGS sequence"/>
</dbReference>
<dbReference type="PANTHER" id="PTHR43649:SF12">
    <property type="entry name" value="DIACETYLCHITOBIOSE BINDING PROTEIN DASA"/>
    <property type="match status" value="1"/>
</dbReference>
<dbReference type="EMBL" id="JAGGLB010000007">
    <property type="protein sequence ID" value="MBP1991075.1"/>
    <property type="molecule type" value="Genomic_DNA"/>
</dbReference>
<keyword evidence="3" id="KW-1185">Reference proteome</keyword>
<sequence length="565" mass="63306">MKRMGGLVLSIIILLAVVLAGCGTGKEKSAGETASPSASEAETSQPKDTPDSGKGDGDGVYDPPIEVTTGKYIYGFPIYGEGEDMNNNSWTQYLKENLGIQVKTLWEVPMDDLEQKTNLMIASRDLPDFFLVTDAQLAQLNKAGMIEDLTDVYREHAPDNVRLFIEQAGQEVMDAATFNGKLMALPFTGVSKENAPMVWVREDWMKKLNLPEPKTMDDLLAISEAFTTQDPDDNGKNDTFGLGVDMNLEYVSGFMNGFHAYRDIWVQDQNGGLVYGSIQPEMKTVLGKLQDMYKTGQIDKEFGVKNTGKVNESISNNKIGMYYNTLPAGIGLSLSQDPEKENTRWIPYPAPSIDASPTLLQHDRNTFHGFWVVKKGVKHPEAMLKLADAWIKLFYLNMSDDIFKKYNFGDDVSHWMNAPIKMFKSYKNAEISVHLEPLLKSDTKATAAQLAELIPEERDEYDKILKYRNGDFSQWGWASRSDIGGSGSIVMGYVKNNQFKPNQFLGSSTPAMVQKNATLAKMELEVFTKIILGDSLDRFDTFVKDWNKLGGDQMTKEVNDWYKNK</sequence>
<dbReference type="SUPFAM" id="SSF53850">
    <property type="entry name" value="Periplasmic binding protein-like II"/>
    <property type="match status" value="1"/>
</dbReference>
<dbReference type="CDD" id="cd13580">
    <property type="entry name" value="PBP2_AlgQ_like_1"/>
    <property type="match status" value="1"/>
</dbReference>
<dbReference type="InterPro" id="IPR050490">
    <property type="entry name" value="Bact_solute-bd_prot1"/>
</dbReference>
<evidence type="ECO:0000256" key="1">
    <source>
        <dbReference type="SAM" id="MobiDB-lite"/>
    </source>
</evidence>
<gene>
    <name evidence="2" type="ORF">J2Z66_002682</name>
</gene>
<dbReference type="PANTHER" id="PTHR43649">
    <property type="entry name" value="ARABINOSE-BINDING PROTEIN-RELATED"/>
    <property type="match status" value="1"/>
</dbReference>
<feature type="compositionally biased region" description="Basic and acidic residues" evidence="1">
    <location>
        <begin position="48"/>
        <end position="57"/>
    </location>
</feature>
<dbReference type="Pfam" id="PF13416">
    <property type="entry name" value="SBP_bac_8"/>
    <property type="match status" value="1"/>
</dbReference>
<dbReference type="PROSITE" id="PS51257">
    <property type="entry name" value="PROKAR_LIPOPROTEIN"/>
    <property type="match status" value="1"/>
</dbReference>
<dbReference type="Gene3D" id="3.40.190.10">
    <property type="entry name" value="Periplasmic binding protein-like II"/>
    <property type="match status" value="2"/>
</dbReference>
<dbReference type="RefSeq" id="WP_209971822.1">
    <property type="nucleotide sequence ID" value="NZ_JAGGLB010000007.1"/>
</dbReference>
<evidence type="ECO:0000313" key="2">
    <source>
        <dbReference type="EMBL" id="MBP1991075.1"/>
    </source>
</evidence>
<accession>A0ABS4IVG3</accession>
<proteinExistence type="predicted"/>
<organism evidence="2 3">
    <name type="scientific">Paenibacillus eucommiae</name>
    <dbReference type="NCBI Taxonomy" id="1355755"/>
    <lineage>
        <taxon>Bacteria</taxon>
        <taxon>Bacillati</taxon>
        <taxon>Bacillota</taxon>
        <taxon>Bacilli</taxon>
        <taxon>Bacillales</taxon>
        <taxon>Paenibacillaceae</taxon>
        <taxon>Paenibacillus</taxon>
    </lineage>
</organism>
<reference evidence="2 3" key="1">
    <citation type="submission" date="2021-03" db="EMBL/GenBank/DDBJ databases">
        <title>Genomic Encyclopedia of Type Strains, Phase IV (KMG-IV): sequencing the most valuable type-strain genomes for metagenomic binning, comparative biology and taxonomic classification.</title>
        <authorList>
            <person name="Goeker M."/>
        </authorList>
    </citation>
    <scope>NUCLEOTIDE SEQUENCE [LARGE SCALE GENOMIC DNA]</scope>
    <source>
        <strain evidence="2 3">DSM 26048</strain>
    </source>
</reference>
<comment type="caution">
    <text evidence="2">The sequence shown here is derived from an EMBL/GenBank/DDBJ whole genome shotgun (WGS) entry which is preliminary data.</text>
</comment>
<protein>
    <submittedName>
        <fullName evidence="2">Aldouronate transport system substrate-binding protein</fullName>
    </submittedName>
</protein>
<dbReference type="InterPro" id="IPR006059">
    <property type="entry name" value="SBP"/>
</dbReference>
<name>A0ABS4IVG3_9BACL</name>
<feature type="compositionally biased region" description="Low complexity" evidence="1">
    <location>
        <begin position="31"/>
        <end position="44"/>
    </location>
</feature>